<dbReference type="AlphaFoldDB" id="A0A0D7ARV0"/>
<name>A0A0D7ARV0_9AGAR</name>
<keyword evidence="3" id="KW-1185">Reference proteome</keyword>
<keyword evidence="1" id="KW-0472">Membrane</keyword>
<organism evidence="2 3">
    <name type="scientific">Cylindrobasidium torrendii FP15055 ss-10</name>
    <dbReference type="NCBI Taxonomy" id="1314674"/>
    <lineage>
        <taxon>Eukaryota</taxon>
        <taxon>Fungi</taxon>
        <taxon>Dikarya</taxon>
        <taxon>Basidiomycota</taxon>
        <taxon>Agaricomycotina</taxon>
        <taxon>Agaricomycetes</taxon>
        <taxon>Agaricomycetidae</taxon>
        <taxon>Agaricales</taxon>
        <taxon>Marasmiineae</taxon>
        <taxon>Physalacriaceae</taxon>
        <taxon>Cylindrobasidium</taxon>
    </lineage>
</organism>
<reference evidence="2 3" key="1">
    <citation type="journal article" date="2015" name="Fungal Genet. Biol.">
        <title>Evolution of novel wood decay mechanisms in Agaricales revealed by the genome sequences of Fistulina hepatica and Cylindrobasidium torrendii.</title>
        <authorList>
            <person name="Floudas D."/>
            <person name="Held B.W."/>
            <person name="Riley R."/>
            <person name="Nagy L.G."/>
            <person name="Koehler G."/>
            <person name="Ransdell A.S."/>
            <person name="Younus H."/>
            <person name="Chow J."/>
            <person name="Chiniquy J."/>
            <person name="Lipzen A."/>
            <person name="Tritt A."/>
            <person name="Sun H."/>
            <person name="Haridas S."/>
            <person name="LaButti K."/>
            <person name="Ohm R.A."/>
            <person name="Kues U."/>
            <person name="Blanchette R.A."/>
            <person name="Grigoriev I.V."/>
            <person name="Minto R.E."/>
            <person name="Hibbett D.S."/>
        </authorList>
    </citation>
    <scope>NUCLEOTIDE SEQUENCE [LARGE SCALE GENOMIC DNA]</scope>
    <source>
        <strain evidence="2 3">FP15055 ss-10</strain>
    </source>
</reference>
<keyword evidence="1" id="KW-1133">Transmembrane helix</keyword>
<evidence type="ECO:0000313" key="3">
    <source>
        <dbReference type="Proteomes" id="UP000054007"/>
    </source>
</evidence>
<protein>
    <submittedName>
        <fullName evidence="2">Uncharacterized protein</fullName>
    </submittedName>
</protein>
<dbReference type="EMBL" id="KN881525">
    <property type="protein sequence ID" value="KIY60559.1"/>
    <property type="molecule type" value="Genomic_DNA"/>
</dbReference>
<feature type="transmembrane region" description="Helical" evidence="1">
    <location>
        <begin position="58"/>
        <end position="81"/>
    </location>
</feature>
<evidence type="ECO:0000256" key="1">
    <source>
        <dbReference type="SAM" id="Phobius"/>
    </source>
</evidence>
<dbReference type="Proteomes" id="UP000054007">
    <property type="component" value="Unassembled WGS sequence"/>
</dbReference>
<sequence>MHAIIQGTHILSSRPLLTRKRTHNLPARKVTIGQYMYNHQQFGHGYVNRFKGFKRNMVILEITFCNTSPLVHIAAGLAFFIGNGTTLEGFRVRLVRPLFNPNLTATVTG</sequence>
<keyword evidence="1" id="KW-0812">Transmembrane</keyword>
<gene>
    <name evidence="2" type="ORF">CYLTODRAFT_460697</name>
</gene>
<accession>A0A0D7ARV0</accession>
<evidence type="ECO:0000313" key="2">
    <source>
        <dbReference type="EMBL" id="KIY60559.1"/>
    </source>
</evidence>
<proteinExistence type="predicted"/>